<name>A0AAW7XXX5_9RHOB</name>
<comment type="caution">
    <text evidence="2">The sequence shown here is derived from an EMBL/GenBank/DDBJ whole genome shotgun (WGS) entry which is preliminary data.</text>
</comment>
<feature type="chain" id="PRO_5043611384" description="Membrane-bound lysozyme-inhibitor of c-type lysozyme" evidence="1">
    <location>
        <begin position="25"/>
        <end position="134"/>
    </location>
</feature>
<gene>
    <name evidence="2" type="ORF">Q4494_17965</name>
</gene>
<accession>A0AAW7XXX5</accession>
<dbReference type="Proteomes" id="UP001169823">
    <property type="component" value="Unassembled WGS sequence"/>
</dbReference>
<evidence type="ECO:0008006" key="4">
    <source>
        <dbReference type="Google" id="ProtNLM"/>
    </source>
</evidence>
<dbReference type="EMBL" id="JAUOPJ010000025">
    <property type="protein sequence ID" value="MDO6458967.1"/>
    <property type="molecule type" value="Genomic_DNA"/>
</dbReference>
<evidence type="ECO:0000313" key="2">
    <source>
        <dbReference type="EMBL" id="MDO6458967.1"/>
    </source>
</evidence>
<sequence length="134" mass="14779">MFERLMKGLSITIAFGCVCSPAMAEDNSAVDYEVLSGELQKLVIYRCVASDRPTYFVFEKEGGELRLMPDYSDEGDVVSYSNDAITITSGTMVWVIGDKSYTEVDDGEVATGFCDDTAKDIVAELAWILEEQQS</sequence>
<reference evidence="2" key="1">
    <citation type="submission" date="2023-07" db="EMBL/GenBank/DDBJ databases">
        <title>Genome content predicts the carbon catabolic preferences of heterotrophic bacteria.</title>
        <authorList>
            <person name="Gralka M."/>
        </authorList>
    </citation>
    <scope>NUCLEOTIDE SEQUENCE</scope>
    <source>
        <strain evidence="2">I2M02</strain>
    </source>
</reference>
<keyword evidence="1" id="KW-0732">Signal</keyword>
<protein>
    <recommendedName>
        <fullName evidence="4">Membrane-bound lysozyme-inhibitor of c-type lysozyme</fullName>
    </recommendedName>
</protein>
<feature type="signal peptide" evidence="1">
    <location>
        <begin position="1"/>
        <end position="24"/>
    </location>
</feature>
<evidence type="ECO:0000313" key="3">
    <source>
        <dbReference type="Proteomes" id="UP001169823"/>
    </source>
</evidence>
<dbReference type="AlphaFoldDB" id="A0AAW7XXX5"/>
<evidence type="ECO:0000256" key="1">
    <source>
        <dbReference type="SAM" id="SignalP"/>
    </source>
</evidence>
<proteinExistence type="predicted"/>
<dbReference type="RefSeq" id="WP_303484565.1">
    <property type="nucleotide sequence ID" value="NZ_JAUOPJ010000025.1"/>
</dbReference>
<organism evidence="2 3">
    <name type="scientific">Celeribacter halophilus</name>
    <dbReference type="NCBI Taxonomy" id="576117"/>
    <lineage>
        <taxon>Bacteria</taxon>
        <taxon>Pseudomonadati</taxon>
        <taxon>Pseudomonadota</taxon>
        <taxon>Alphaproteobacteria</taxon>
        <taxon>Rhodobacterales</taxon>
        <taxon>Roseobacteraceae</taxon>
        <taxon>Celeribacter</taxon>
    </lineage>
</organism>